<comment type="caution">
    <text evidence="1">The sequence shown here is derived from an EMBL/GenBank/DDBJ whole genome shotgun (WGS) entry which is preliminary data.</text>
</comment>
<proteinExistence type="predicted"/>
<dbReference type="InterPro" id="IPR029058">
    <property type="entry name" value="AB_hydrolase_fold"/>
</dbReference>
<dbReference type="RefSeq" id="WP_007864467.1">
    <property type="nucleotide sequence ID" value="NZ_KQ235880.1"/>
</dbReference>
<dbReference type="GeneID" id="93162728"/>
<dbReference type="Gene3D" id="3.40.50.1820">
    <property type="entry name" value="alpha/beta hydrolase"/>
    <property type="match status" value="1"/>
</dbReference>
<dbReference type="OrthoDB" id="2062670at2"/>
<evidence type="ECO:0008006" key="3">
    <source>
        <dbReference type="Google" id="ProtNLM"/>
    </source>
</evidence>
<dbReference type="Proteomes" id="UP000037392">
    <property type="component" value="Unassembled WGS sequence"/>
</dbReference>
<accession>A0A0J9BWH1</accession>
<organism evidence="1 2">
    <name type="scientific">[Clostridium] citroniae WAL-19142</name>
    <dbReference type="NCBI Taxonomy" id="742734"/>
    <lineage>
        <taxon>Bacteria</taxon>
        <taxon>Bacillati</taxon>
        <taxon>Bacillota</taxon>
        <taxon>Clostridia</taxon>
        <taxon>Lachnospirales</taxon>
        <taxon>Lachnospiraceae</taxon>
        <taxon>Enterocloster</taxon>
    </lineage>
</organism>
<evidence type="ECO:0000313" key="2">
    <source>
        <dbReference type="Proteomes" id="UP000037392"/>
    </source>
</evidence>
<sequence length="420" mass="46095">MSDNYKIAFVPLPDRVPGLLYEPDLLGRKSKIGIVLMHSDESYLGFLPAPELAKRGYRVLTAVVADDKSTLDDKMLDVKRAVDFLKSYPGIEKVLLLGHSGGATLMSAYQCVAENGAKVFQGPEKLIPCGLAEELTAADGVMFLDSNFGNGAMTLFSLDPAIEEEFNGTRRNPKLDLFNMDHGFHPDGSNYSETFKREFYRAQGARGNRLIGHALLRLKEIGEGRGNYLDDEPMVIPGANQIAPNNKLFPQDLSLLSHTKKEWPLLHGDGSITLQVVPSVRVSRPGQQNTGSLRSGAVMTTVKTFLRSQAVRTTEEFHVGEDGVYGVDWDSSYCCPPGNVTGIHVPMLAVGMTGSYEYLASEVIYERAGSTDKTLGFMEGAGHNFTPAYEAESYPGQFGDTVKVLFDFVDSWIDQNGRFI</sequence>
<name>A0A0J9BWH1_9FIRM</name>
<dbReference type="AlphaFoldDB" id="A0A0J9BWH1"/>
<protein>
    <recommendedName>
        <fullName evidence="3">Alpha/beta hydrolase</fullName>
    </recommendedName>
</protein>
<gene>
    <name evidence="1" type="ORF">HMPREF9470_03826</name>
</gene>
<dbReference type="PATRIC" id="fig|742734.4.peg.4103"/>
<evidence type="ECO:0000313" key="1">
    <source>
        <dbReference type="EMBL" id="KMW17173.1"/>
    </source>
</evidence>
<dbReference type="EMBL" id="ADLK01000028">
    <property type="protein sequence ID" value="KMW17173.1"/>
    <property type="molecule type" value="Genomic_DNA"/>
</dbReference>
<reference evidence="1 2" key="1">
    <citation type="submission" date="2011-04" db="EMBL/GenBank/DDBJ databases">
        <title>The Genome Sequence of Clostridium citroniae WAL-19142.</title>
        <authorList>
            <consortium name="The Broad Institute Genome Sequencing Platform"/>
            <person name="Earl A."/>
            <person name="Ward D."/>
            <person name="Feldgarden M."/>
            <person name="Gevers D."/>
            <person name="Warren Y.A."/>
            <person name="Tyrrell K.L."/>
            <person name="Citron D.M."/>
            <person name="Goldstein E.J."/>
            <person name="Daigneault M."/>
            <person name="Allen-Vercoe E."/>
            <person name="Young S.K."/>
            <person name="Zeng Q."/>
            <person name="Gargeya S."/>
            <person name="Fitzgerald M."/>
            <person name="Haas B."/>
            <person name="Abouelleil A."/>
            <person name="Alvarado L."/>
            <person name="Arachchi H.M."/>
            <person name="Berlin A."/>
            <person name="Brown A."/>
            <person name="Chapman S.B."/>
            <person name="Chen Z."/>
            <person name="Dunbar C."/>
            <person name="Freedman E."/>
            <person name="Gearin G."/>
            <person name="Gellesch M."/>
            <person name="Goldberg J."/>
            <person name="Griggs A."/>
            <person name="Gujja S."/>
            <person name="Heilman E.R."/>
            <person name="Heiman D."/>
            <person name="Howarth C."/>
            <person name="Larson L."/>
            <person name="Lui A."/>
            <person name="MacDonald P.J."/>
            <person name="Mehta T."/>
            <person name="Montmayeur A."/>
            <person name="Murphy C."/>
            <person name="Neiman D."/>
            <person name="Pearson M."/>
            <person name="Priest M."/>
            <person name="Roberts A."/>
            <person name="Saif S."/>
            <person name="Shea T."/>
            <person name="Shenoy N."/>
            <person name="Sisk P."/>
            <person name="Stolte C."/>
            <person name="Sykes S."/>
            <person name="White J."/>
            <person name="Yandava C."/>
            <person name="Wortman J."/>
            <person name="Nusbaum C."/>
            <person name="Birren B."/>
        </authorList>
    </citation>
    <scope>NUCLEOTIDE SEQUENCE [LARGE SCALE GENOMIC DNA]</scope>
    <source>
        <strain evidence="1 2">WAL-19142</strain>
    </source>
</reference>
<dbReference type="SUPFAM" id="SSF53474">
    <property type="entry name" value="alpha/beta-Hydrolases"/>
    <property type="match status" value="1"/>
</dbReference>